<comment type="similarity">
    <text evidence="2">Belongs to the PpiC/parvulin rotamase family.</text>
</comment>
<dbReference type="EC" id="5.2.1.8" evidence="3"/>
<organism evidence="8 9">
    <name type="scientific">Pelistega ratti</name>
    <dbReference type="NCBI Taxonomy" id="2652177"/>
    <lineage>
        <taxon>Bacteria</taxon>
        <taxon>Pseudomonadati</taxon>
        <taxon>Pseudomonadota</taxon>
        <taxon>Betaproteobacteria</taxon>
        <taxon>Burkholderiales</taxon>
        <taxon>Alcaligenaceae</taxon>
        <taxon>Pelistega</taxon>
    </lineage>
</organism>
<evidence type="ECO:0000256" key="3">
    <source>
        <dbReference type="ARBA" id="ARBA00013194"/>
    </source>
</evidence>
<dbReference type="InterPro" id="IPR027304">
    <property type="entry name" value="Trigger_fact/SurA_dom_sf"/>
</dbReference>
<feature type="signal peptide" evidence="6">
    <location>
        <begin position="1"/>
        <end position="18"/>
    </location>
</feature>
<evidence type="ECO:0000256" key="4">
    <source>
        <dbReference type="ARBA" id="ARBA00023110"/>
    </source>
</evidence>
<proteinExistence type="inferred from homology"/>
<dbReference type="RefSeq" id="WP_159991051.1">
    <property type="nucleotide sequence ID" value="NZ_CP047165.1"/>
</dbReference>
<dbReference type="InterPro" id="IPR000297">
    <property type="entry name" value="PPIase_PpiC"/>
</dbReference>
<feature type="chain" id="PRO_5026876436" description="peptidylprolyl isomerase" evidence="6">
    <location>
        <begin position="19"/>
        <end position="258"/>
    </location>
</feature>
<dbReference type="Proteomes" id="UP000477651">
    <property type="component" value="Unassembled WGS sequence"/>
</dbReference>
<dbReference type="SUPFAM" id="SSF54534">
    <property type="entry name" value="FKBP-like"/>
    <property type="match status" value="1"/>
</dbReference>
<accession>A0A6L9Y6X5</accession>
<keyword evidence="6" id="KW-0732">Signal</keyword>
<evidence type="ECO:0000256" key="2">
    <source>
        <dbReference type="ARBA" id="ARBA00007656"/>
    </source>
</evidence>
<dbReference type="PANTHER" id="PTHR47245:SF2">
    <property type="entry name" value="PEPTIDYL-PROLYL CIS-TRANS ISOMERASE HP_0175-RELATED"/>
    <property type="match status" value="1"/>
</dbReference>
<keyword evidence="5 8" id="KW-0413">Isomerase</keyword>
<gene>
    <name evidence="8" type="ORF">F9B74_07230</name>
</gene>
<dbReference type="Gene3D" id="3.10.50.40">
    <property type="match status" value="1"/>
</dbReference>
<name>A0A6L9Y6X5_9BURK</name>
<dbReference type="PANTHER" id="PTHR47245">
    <property type="entry name" value="PEPTIDYLPROLYL ISOMERASE"/>
    <property type="match status" value="1"/>
</dbReference>
<evidence type="ECO:0000313" key="9">
    <source>
        <dbReference type="Proteomes" id="UP000477651"/>
    </source>
</evidence>
<evidence type="ECO:0000256" key="1">
    <source>
        <dbReference type="ARBA" id="ARBA00000971"/>
    </source>
</evidence>
<dbReference type="InterPro" id="IPR046357">
    <property type="entry name" value="PPIase_dom_sf"/>
</dbReference>
<sequence>MKRLLLVTAICASLPVMAQNIATVNGSAITKKELDYTLKTLRIENPSDEQRQSILNELINRDILVQESIKQGFEKKDDVKATIEAARKEILISNLLQEWNEKNKVSDAEIDTAYKTTLKNFEGRKEYKVSHILVKDEEKAKSLFNDINAKKVSFTDAAKKDSIDPSSAKNGGDLGWSNLDIYIPEFSQAVLAAKKGEITEPVKSQYGYHIIKVEDDRPVTPPTLEEAKPELTRLLTQKKLFDYVESLRQKAKVTINDK</sequence>
<keyword evidence="9" id="KW-1185">Reference proteome</keyword>
<dbReference type="Pfam" id="PF00639">
    <property type="entry name" value="Rotamase"/>
    <property type="match status" value="1"/>
</dbReference>
<dbReference type="GO" id="GO:0003755">
    <property type="term" value="F:peptidyl-prolyl cis-trans isomerase activity"/>
    <property type="evidence" value="ECO:0007669"/>
    <property type="project" value="UniProtKB-KW"/>
</dbReference>
<dbReference type="AlphaFoldDB" id="A0A6L9Y6X5"/>
<dbReference type="Gene3D" id="1.10.8.1040">
    <property type="match status" value="1"/>
</dbReference>
<dbReference type="PROSITE" id="PS50198">
    <property type="entry name" value="PPIC_PPIASE_2"/>
    <property type="match status" value="1"/>
</dbReference>
<evidence type="ECO:0000256" key="6">
    <source>
        <dbReference type="SAM" id="SignalP"/>
    </source>
</evidence>
<feature type="domain" description="PpiC" evidence="7">
    <location>
        <begin position="124"/>
        <end position="215"/>
    </location>
</feature>
<dbReference type="SUPFAM" id="SSF109998">
    <property type="entry name" value="Triger factor/SurA peptide-binding domain-like"/>
    <property type="match status" value="1"/>
</dbReference>
<evidence type="ECO:0000259" key="7">
    <source>
        <dbReference type="PROSITE" id="PS50198"/>
    </source>
</evidence>
<dbReference type="EMBL" id="JAAGYR010000013">
    <property type="protein sequence ID" value="NEN76113.1"/>
    <property type="molecule type" value="Genomic_DNA"/>
</dbReference>
<evidence type="ECO:0000256" key="5">
    <source>
        <dbReference type="PROSITE-ProRule" id="PRU00278"/>
    </source>
</evidence>
<evidence type="ECO:0000313" key="8">
    <source>
        <dbReference type="EMBL" id="NEN76113.1"/>
    </source>
</evidence>
<protein>
    <recommendedName>
        <fullName evidence="3">peptidylprolyl isomerase</fullName>
        <ecNumber evidence="3">5.2.1.8</ecNumber>
    </recommendedName>
</protein>
<reference evidence="8 9" key="1">
    <citation type="submission" date="2020-02" db="EMBL/GenBank/DDBJ databases">
        <title>Pelistega sp. NLN82 were isolated from wild rodents of the Hainan Island.</title>
        <authorList>
            <person name="Niu N."/>
            <person name="Zhou J."/>
        </authorList>
    </citation>
    <scope>NUCLEOTIDE SEQUENCE [LARGE SCALE GENOMIC DNA]</scope>
    <source>
        <strain evidence="8 9">NLN82</strain>
    </source>
</reference>
<comment type="catalytic activity">
    <reaction evidence="1">
        <text>[protein]-peptidylproline (omega=180) = [protein]-peptidylproline (omega=0)</text>
        <dbReference type="Rhea" id="RHEA:16237"/>
        <dbReference type="Rhea" id="RHEA-COMP:10747"/>
        <dbReference type="Rhea" id="RHEA-COMP:10748"/>
        <dbReference type="ChEBI" id="CHEBI:83833"/>
        <dbReference type="ChEBI" id="CHEBI:83834"/>
        <dbReference type="EC" id="5.2.1.8"/>
    </reaction>
</comment>
<dbReference type="InterPro" id="IPR050245">
    <property type="entry name" value="PrsA_foldase"/>
</dbReference>
<comment type="caution">
    <text evidence="8">The sequence shown here is derived from an EMBL/GenBank/DDBJ whole genome shotgun (WGS) entry which is preliminary data.</text>
</comment>
<keyword evidence="4 5" id="KW-0697">Rotamase</keyword>